<sequence>MNYETYVSDLEKRLEQDRRARPEEWVVSESLARKITQGGQMNEFYGATSVIPLSDSDRHKCRIAQERLLGALEHHIVPLVPETFHLTIHAFSNDNNTSGGIEIIQANLAQLEEAIAAEFRNIAARYGGQRIRMRSLGASTGGKDVVSIKYVPASERDYQLLTDLYNRMEKIFPERKPYVPHVSLGYFKPMKLEQDEIALLYETLESMRKGLDLDIVLDVDRFVYQHHVHMNDFRAVFSVQQLAVVP</sequence>
<dbReference type="Gene3D" id="3.90.1140.10">
    <property type="entry name" value="Cyclic phosphodiesterase"/>
    <property type="match status" value="1"/>
</dbReference>
<dbReference type="SUPFAM" id="SSF55144">
    <property type="entry name" value="LigT-like"/>
    <property type="match status" value="1"/>
</dbReference>
<evidence type="ECO:0000313" key="1">
    <source>
        <dbReference type="EMBL" id="TYP75382.1"/>
    </source>
</evidence>
<protein>
    <recommendedName>
        <fullName evidence="3">2'-5' RNA ligase</fullName>
    </recommendedName>
</protein>
<evidence type="ECO:0000313" key="2">
    <source>
        <dbReference type="Proteomes" id="UP000323257"/>
    </source>
</evidence>
<organism evidence="1 2">
    <name type="scientific">Paenibacillus methanolicus</name>
    <dbReference type="NCBI Taxonomy" id="582686"/>
    <lineage>
        <taxon>Bacteria</taxon>
        <taxon>Bacillati</taxon>
        <taxon>Bacillota</taxon>
        <taxon>Bacilli</taxon>
        <taxon>Bacillales</taxon>
        <taxon>Paenibacillaceae</taxon>
        <taxon>Paenibacillus</taxon>
    </lineage>
</organism>
<dbReference type="AlphaFoldDB" id="A0A5S5CA50"/>
<name>A0A5S5CA50_9BACL</name>
<evidence type="ECO:0008006" key="3">
    <source>
        <dbReference type="Google" id="ProtNLM"/>
    </source>
</evidence>
<comment type="caution">
    <text evidence="1">The sequence shown here is derived from an EMBL/GenBank/DDBJ whole genome shotgun (WGS) entry which is preliminary data.</text>
</comment>
<gene>
    <name evidence="1" type="ORF">BCM02_10458</name>
</gene>
<dbReference type="InterPro" id="IPR009097">
    <property type="entry name" value="Cyclic_Pdiesterase"/>
</dbReference>
<accession>A0A5S5CA50</accession>
<reference evidence="1 2" key="1">
    <citation type="submission" date="2019-07" db="EMBL/GenBank/DDBJ databases">
        <title>Genomic Encyclopedia of Type Strains, Phase III (KMG-III): the genomes of soil and plant-associated and newly described type strains.</title>
        <authorList>
            <person name="Whitman W."/>
        </authorList>
    </citation>
    <scope>NUCLEOTIDE SEQUENCE [LARGE SCALE GENOMIC DNA]</scope>
    <source>
        <strain evidence="1 2">BL24</strain>
    </source>
</reference>
<keyword evidence="2" id="KW-1185">Reference proteome</keyword>
<proteinExistence type="predicted"/>
<dbReference type="Proteomes" id="UP000323257">
    <property type="component" value="Unassembled WGS sequence"/>
</dbReference>
<dbReference type="EMBL" id="VNHS01000004">
    <property type="protein sequence ID" value="TYP75382.1"/>
    <property type="molecule type" value="Genomic_DNA"/>
</dbReference>